<dbReference type="InterPro" id="IPR009056">
    <property type="entry name" value="Cyt_c-like_dom"/>
</dbReference>
<dbReference type="GO" id="GO:0005524">
    <property type="term" value="F:ATP binding"/>
    <property type="evidence" value="ECO:0007669"/>
    <property type="project" value="UniProtKB-KW"/>
</dbReference>
<keyword evidence="8" id="KW-0812">Transmembrane</keyword>
<dbReference type="PANTHER" id="PTHR10266">
    <property type="entry name" value="CYTOCHROME C1"/>
    <property type="match status" value="1"/>
</dbReference>
<dbReference type="GO" id="GO:0008121">
    <property type="term" value="F:quinol-cytochrome-c reductase activity"/>
    <property type="evidence" value="ECO:0007669"/>
    <property type="project" value="UniProtKB-EC"/>
</dbReference>
<evidence type="ECO:0000256" key="20">
    <source>
        <dbReference type="ARBA" id="ARBA00029351"/>
    </source>
</evidence>
<dbReference type="SMART" id="SM00382">
    <property type="entry name" value="AAA"/>
    <property type="match status" value="1"/>
</dbReference>
<dbReference type="Gene3D" id="1.20.5.100">
    <property type="entry name" value="Cytochrome c1, transmembrane anchor, C-terminal"/>
    <property type="match status" value="1"/>
</dbReference>
<dbReference type="Proteomes" id="UP000326565">
    <property type="component" value="Unassembled WGS sequence"/>
</dbReference>
<dbReference type="FunFam" id="1.20.5.100:FF:000003">
    <property type="entry name" value="Cytochrome c1, heme protein, mitochondrial"/>
    <property type="match status" value="1"/>
</dbReference>
<dbReference type="InterPro" id="IPR058249">
    <property type="entry name" value="Pch2_C"/>
</dbReference>
<dbReference type="OrthoDB" id="5925at2759"/>
<proteinExistence type="inferred from homology"/>
<name>A0A5N5X835_9EURO</name>
<dbReference type="SUPFAM" id="SSF46626">
    <property type="entry name" value="Cytochrome c"/>
    <property type="match status" value="1"/>
</dbReference>
<evidence type="ECO:0000256" key="8">
    <source>
        <dbReference type="ARBA" id="ARBA00022692"/>
    </source>
</evidence>
<evidence type="ECO:0000313" key="23">
    <source>
        <dbReference type="EMBL" id="KAB8076921.1"/>
    </source>
</evidence>
<keyword evidence="14" id="KW-0249">Electron transport</keyword>
<keyword evidence="12" id="KW-0067">ATP-binding</keyword>
<sequence>MEVPQQPVLHVEARVNSNSDGIIIRTDLIREEVTKWLTDNFVVLSLGQEISSFEGLTEPHAQAIDTVIVTECCGGDFESGAYRLHQVELDVQAYQLRTPFEQETSQHTQLLEDSMDNRDDDSKAKIWILPSRELDGLWESLQFDQPIKSTLLGAITRMVSLFSRKYSKWTINWNRLILLWGPPGTGKTSLCRGLAQKLAIRVGKHYPQSKLVEINAHSLGSKYFGESGKLVSKIFENLESLLEEEEDTFVCVMVDEIETLAARRERALGANEPFDSVRAVNALLTGLDRMKTHPNVVVICTSNLVSALDQAFLDRVDIKQLIPYLSNRAIYGIYRECLEEMSRCGIIEGSSFDVIQVNPENPQTALQYVEQATETLTLPTFDEMLLNYQMFPDAVPKQLGDAASESVGLSGRTIRRLPALSLVLYSQSVRSNIRAAVHALRTGIASETQAKRASSSTAGAESASSPFHLTVTASVASALALGSAAYLYGQEAFASTPAEEGLHATQYPWEHAKWNKTFDHAALRRGFQVYREVCASCHSLTRVPWRSFVGVMHTVDEMKAMAEENEYDTEPNDQGEIEQRPGKLSDYIPAPYKNEEAARAANGGALPPDLSLIVKGRHGGCDYIFSLLTGYPDEPPAGATVQEGMNFNPYFPGTAIAMGRVLFDGVVEYEDGTPATTSQMAKDVVEFLNWAAEPEMDDRKKMGVKAITLLTGLFAISVWVKRYKWSPIKTRKIVYSPPVSPRR</sequence>
<organism evidence="23 24">
    <name type="scientific">Aspergillus leporis</name>
    <dbReference type="NCBI Taxonomy" id="41062"/>
    <lineage>
        <taxon>Eukaryota</taxon>
        <taxon>Fungi</taxon>
        <taxon>Dikarya</taxon>
        <taxon>Ascomycota</taxon>
        <taxon>Pezizomycotina</taxon>
        <taxon>Eurotiomycetes</taxon>
        <taxon>Eurotiomycetidae</taxon>
        <taxon>Eurotiales</taxon>
        <taxon>Aspergillaceae</taxon>
        <taxon>Aspergillus</taxon>
        <taxon>Aspergillus subgen. Circumdati</taxon>
    </lineage>
</organism>
<dbReference type="GO" id="GO:0005743">
    <property type="term" value="C:mitochondrial inner membrane"/>
    <property type="evidence" value="ECO:0007669"/>
    <property type="project" value="UniProtKB-SubCell"/>
</dbReference>
<evidence type="ECO:0000256" key="1">
    <source>
        <dbReference type="ARBA" id="ARBA00004273"/>
    </source>
</evidence>
<dbReference type="InterPro" id="IPR002326">
    <property type="entry name" value="Cyt_c1"/>
</dbReference>
<evidence type="ECO:0000256" key="17">
    <source>
        <dbReference type="ARBA" id="ARBA00023128"/>
    </source>
</evidence>
<dbReference type="Pfam" id="PF00004">
    <property type="entry name" value="AAA"/>
    <property type="match status" value="1"/>
</dbReference>
<keyword evidence="17" id="KW-0496">Mitochondrion</keyword>
<evidence type="ECO:0000256" key="5">
    <source>
        <dbReference type="ARBA" id="ARBA00022448"/>
    </source>
</evidence>
<evidence type="ECO:0000256" key="2">
    <source>
        <dbReference type="ARBA" id="ARBA00006488"/>
    </source>
</evidence>
<feature type="binding site" description="covalent" evidence="21">
    <location>
        <position position="537"/>
    </location>
    <ligand>
        <name>heme c</name>
        <dbReference type="ChEBI" id="CHEBI:61717"/>
    </ligand>
</feature>
<comment type="similarity">
    <text evidence="2">Belongs to the cytochrome c family.</text>
</comment>
<dbReference type="Pfam" id="PF23563">
    <property type="entry name" value="TRIP13_N"/>
    <property type="match status" value="1"/>
</dbReference>
<dbReference type="InterPro" id="IPR003593">
    <property type="entry name" value="AAA+_ATPase"/>
</dbReference>
<dbReference type="GO" id="GO:0016887">
    <property type="term" value="F:ATP hydrolysis activity"/>
    <property type="evidence" value="ECO:0007669"/>
    <property type="project" value="InterPro"/>
</dbReference>
<evidence type="ECO:0000256" key="13">
    <source>
        <dbReference type="ARBA" id="ARBA00022967"/>
    </source>
</evidence>
<dbReference type="GO" id="GO:0051321">
    <property type="term" value="P:meiotic cell cycle"/>
    <property type="evidence" value="ECO:0007669"/>
    <property type="project" value="UniProtKB-KW"/>
</dbReference>
<gene>
    <name evidence="23" type="ORF">BDV29DRAFT_199538</name>
</gene>
<keyword evidence="13" id="KW-1278">Translocase</keyword>
<evidence type="ECO:0000256" key="3">
    <source>
        <dbReference type="ARBA" id="ARBA00007271"/>
    </source>
</evidence>
<evidence type="ECO:0000256" key="16">
    <source>
        <dbReference type="ARBA" id="ARBA00023004"/>
    </source>
</evidence>
<evidence type="ECO:0000313" key="24">
    <source>
        <dbReference type="Proteomes" id="UP000326565"/>
    </source>
</evidence>
<comment type="similarity">
    <text evidence="3">Belongs to the AAA ATPase family. PCH2 subfamily.</text>
</comment>
<dbReference type="Pfam" id="PF23242">
    <property type="entry name" value="AAA_lid_TRIP13_C"/>
    <property type="match status" value="1"/>
</dbReference>
<evidence type="ECO:0000256" key="10">
    <source>
        <dbReference type="ARBA" id="ARBA00022741"/>
    </source>
</evidence>
<dbReference type="SUPFAM" id="SSF52540">
    <property type="entry name" value="P-loop containing nucleoside triphosphate hydrolases"/>
    <property type="match status" value="1"/>
</dbReference>
<keyword evidence="11" id="KW-0999">Mitochondrion inner membrane</keyword>
<dbReference type="InterPro" id="IPR027417">
    <property type="entry name" value="P-loop_NTPase"/>
</dbReference>
<dbReference type="SUPFAM" id="SSF81496">
    <property type="entry name" value="Cytochrome c1 subunit of cytochrome bc1 complex (Ubiquinol-cytochrome c reductase), transmembrane anchor"/>
    <property type="match status" value="1"/>
</dbReference>
<evidence type="ECO:0000256" key="21">
    <source>
        <dbReference type="PIRSR" id="PIRSR602326-1"/>
    </source>
</evidence>
<protein>
    <recommendedName>
        <fullName evidence="4">quinol--cytochrome-c reductase</fullName>
        <ecNumber evidence="4">7.1.1.8</ecNumber>
    </recommendedName>
</protein>
<dbReference type="PANTHER" id="PTHR10266:SF3">
    <property type="entry name" value="CYTOCHROME C1, HEME PROTEIN, MITOCHONDRIAL"/>
    <property type="match status" value="1"/>
</dbReference>
<evidence type="ECO:0000256" key="19">
    <source>
        <dbReference type="ARBA" id="ARBA00023254"/>
    </source>
</evidence>
<evidence type="ECO:0000256" key="15">
    <source>
        <dbReference type="ARBA" id="ARBA00022989"/>
    </source>
</evidence>
<dbReference type="InterPro" id="IPR021157">
    <property type="entry name" value="Cyt_c1_TM_anchor_C"/>
</dbReference>
<dbReference type="PROSITE" id="PS00674">
    <property type="entry name" value="AAA"/>
    <property type="match status" value="1"/>
</dbReference>
<dbReference type="PRINTS" id="PR00603">
    <property type="entry name" value="CYTOCHROMEC1"/>
</dbReference>
<feature type="domain" description="Cytochrome c" evidence="22">
    <location>
        <begin position="521"/>
        <end position="655"/>
    </location>
</feature>
<keyword evidence="19" id="KW-0469">Meiosis</keyword>
<dbReference type="InterPro" id="IPR003960">
    <property type="entry name" value="ATPase_AAA_CS"/>
</dbReference>
<dbReference type="FunFam" id="3.40.50.300:FF:001494">
    <property type="entry name" value="Pachytene checkpoint component Pch2"/>
    <property type="match status" value="1"/>
</dbReference>
<evidence type="ECO:0000256" key="7">
    <source>
        <dbReference type="ARBA" id="ARBA00022660"/>
    </source>
</evidence>
<dbReference type="GO" id="GO:0020037">
    <property type="term" value="F:heme binding"/>
    <property type="evidence" value="ECO:0007669"/>
    <property type="project" value="InterPro"/>
</dbReference>
<comment type="subcellular location">
    <subcellularLocation>
        <location evidence="1">Mitochondrion inner membrane</location>
    </subcellularLocation>
</comment>
<evidence type="ECO:0000259" key="22">
    <source>
        <dbReference type="PROSITE" id="PS51007"/>
    </source>
</evidence>
<dbReference type="EMBL" id="ML732174">
    <property type="protein sequence ID" value="KAB8076921.1"/>
    <property type="molecule type" value="Genomic_DNA"/>
</dbReference>
<dbReference type="PROSITE" id="PS51007">
    <property type="entry name" value="CYTC"/>
    <property type="match status" value="1"/>
</dbReference>
<keyword evidence="16 21" id="KW-0408">Iron</keyword>
<evidence type="ECO:0000256" key="6">
    <source>
        <dbReference type="ARBA" id="ARBA00022617"/>
    </source>
</evidence>
<evidence type="ECO:0000256" key="18">
    <source>
        <dbReference type="ARBA" id="ARBA00023136"/>
    </source>
</evidence>
<reference evidence="23 24" key="1">
    <citation type="submission" date="2019-04" db="EMBL/GenBank/DDBJ databases">
        <title>Friends and foes A comparative genomics study of 23 Aspergillus species from section Flavi.</title>
        <authorList>
            <consortium name="DOE Joint Genome Institute"/>
            <person name="Kjaerbolling I."/>
            <person name="Vesth T."/>
            <person name="Frisvad J.C."/>
            <person name="Nybo J.L."/>
            <person name="Theobald S."/>
            <person name="Kildgaard S."/>
            <person name="Isbrandt T."/>
            <person name="Kuo A."/>
            <person name="Sato A."/>
            <person name="Lyhne E.K."/>
            <person name="Kogle M.E."/>
            <person name="Wiebenga A."/>
            <person name="Kun R.S."/>
            <person name="Lubbers R.J."/>
            <person name="Makela M.R."/>
            <person name="Barry K."/>
            <person name="Chovatia M."/>
            <person name="Clum A."/>
            <person name="Daum C."/>
            <person name="Haridas S."/>
            <person name="He G."/>
            <person name="LaButti K."/>
            <person name="Lipzen A."/>
            <person name="Mondo S."/>
            <person name="Riley R."/>
            <person name="Salamov A."/>
            <person name="Simmons B.A."/>
            <person name="Magnuson J.K."/>
            <person name="Henrissat B."/>
            <person name="Mortensen U.H."/>
            <person name="Larsen T.O."/>
            <person name="Devries R.P."/>
            <person name="Grigoriev I.V."/>
            <person name="Machida M."/>
            <person name="Baker S.E."/>
            <person name="Andersen M.R."/>
        </authorList>
    </citation>
    <scope>NUCLEOTIDE SEQUENCE [LARGE SCALE GENOMIC DNA]</scope>
    <source>
        <strain evidence="23 24">CBS 151.66</strain>
    </source>
</reference>
<evidence type="ECO:0000256" key="14">
    <source>
        <dbReference type="ARBA" id="ARBA00022982"/>
    </source>
</evidence>
<keyword evidence="10" id="KW-0547">Nucleotide-binding</keyword>
<comment type="catalytic activity">
    <reaction evidence="20">
        <text>a quinol + 2 Fe(III)-[cytochrome c](out) = a quinone + 2 Fe(II)-[cytochrome c](out) + 2 H(+)(out)</text>
        <dbReference type="Rhea" id="RHEA:11484"/>
        <dbReference type="Rhea" id="RHEA-COMP:10350"/>
        <dbReference type="Rhea" id="RHEA-COMP:14399"/>
        <dbReference type="ChEBI" id="CHEBI:15378"/>
        <dbReference type="ChEBI" id="CHEBI:24646"/>
        <dbReference type="ChEBI" id="CHEBI:29033"/>
        <dbReference type="ChEBI" id="CHEBI:29034"/>
        <dbReference type="ChEBI" id="CHEBI:132124"/>
        <dbReference type="EC" id="7.1.1.8"/>
    </reaction>
</comment>
<dbReference type="AlphaFoldDB" id="A0A5N5X835"/>
<evidence type="ECO:0000256" key="11">
    <source>
        <dbReference type="ARBA" id="ARBA00022792"/>
    </source>
</evidence>
<keyword evidence="6 21" id="KW-0349">Heme</keyword>
<feature type="binding site" description="covalent" evidence="21">
    <location>
        <position position="534"/>
    </location>
    <ligand>
        <name>heme c</name>
        <dbReference type="ChEBI" id="CHEBI:61717"/>
    </ligand>
</feature>
<evidence type="ECO:0000256" key="4">
    <source>
        <dbReference type="ARBA" id="ARBA00012951"/>
    </source>
</evidence>
<keyword evidence="15" id="KW-1133">Transmembrane helix</keyword>
<dbReference type="FunFam" id="1.10.760.10:FF:000002">
    <property type="entry name" value="Cytochrome c1, heme protein"/>
    <property type="match status" value="1"/>
</dbReference>
<keyword evidence="7" id="KW-0679">Respiratory chain</keyword>
<feature type="binding site" description="covalent" evidence="21">
    <location>
        <position position="658"/>
    </location>
    <ligand>
        <name>heme c</name>
        <dbReference type="ChEBI" id="CHEBI:61717"/>
    </ligand>
</feature>
<dbReference type="EC" id="7.1.1.8" evidence="4"/>
<evidence type="ECO:0000256" key="12">
    <source>
        <dbReference type="ARBA" id="ARBA00022840"/>
    </source>
</evidence>
<dbReference type="InterPro" id="IPR036909">
    <property type="entry name" value="Cyt_c-like_dom_sf"/>
</dbReference>
<keyword evidence="5" id="KW-0813">Transport</keyword>
<dbReference type="Pfam" id="PF02167">
    <property type="entry name" value="Cytochrom_C1"/>
    <property type="match status" value="1"/>
</dbReference>
<comment type="cofactor">
    <cofactor evidence="21">
        <name>heme c</name>
        <dbReference type="ChEBI" id="CHEBI:61717"/>
    </cofactor>
    <text evidence="21">Binds 1 heme c group covalently per subunit.</text>
</comment>
<dbReference type="Gene3D" id="3.40.50.300">
    <property type="entry name" value="P-loop containing nucleotide triphosphate hydrolases"/>
    <property type="match status" value="1"/>
</dbReference>
<dbReference type="GO" id="GO:0006122">
    <property type="term" value="P:mitochondrial electron transport, ubiquinol to cytochrome c"/>
    <property type="evidence" value="ECO:0007669"/>
    <property type="project" value="TreeGrafter"/>
</dbReference>
<keyword evidence="18" id="KW-0472">Membrane</keyword>
<dbReference type="InterPro" id="IPR003959">
    <property type="entry name" value="ATPase_AAA_core"/>
</dbReference>
<keyword evidence="24" id="KW-1185">Reference proteome</keyword>
<feature type="binding site" description="covalent" evidence="21">
    <location>
        <position position="538"/>
    </location>
    <ligand>
        <name>heme c</name>
        <dbReference type="ChEBI" id="CHEBI:61717"/>
    </ligand>
</feature>
<dbReference type="GO" id="GO:0046872">
    <property type="term" value="F:metal ion binding"/>
    <property type="evidence" value="ECO:0007669"/>
    <property type="project" value="UniProtKB-KW"/>
</dbReference>
<dbReference type="Gene3D" id="1.10.760.10">
    <property type="entry name" value="Cytochrome c-like domain"/>
    <property type="match status" value="1"/>
</dbReference>
<keyword evidence="9 21" id="KW-0479">Metal-binding</keyword>
<accession>A0A5N5X835</accession>
<evidence type="ECO:0000256" key="9">
    <source>
        <dbReference type="ARBA" id="ARBA00022723"/>
    </source>
</evidence>